<dbReference type="InterPro" id="IPR001845">
    <property type="entry name" value="HTH_ArsR_DNA-bd_dom"/>
</dbReference>
<keyword evidence="1" id="KW-0805">Transcription regulation</keyword>
<keyword evidence="6" id="KW-1185">Reference proteome</keyword>
<dbReference type="SUPFAM" id="SSF46785">
    <property type="entry name" value="Winged helix' DNA-binding domain"/>
    <property type="match status" value="1"/>
</dbReference>
<dbReference type="OrthoDB" id="4471357at2"/>
<evidence type="ECO:0000313" key="6">
    <source>
        <dbReference type="Proteomes" id="UP000317043"/>
    </source>
</evidence>
<dbReference type="InterPro" id="IPR036390">
    <property type="entry name" value="WH_DNA-bd_sf"/>
</dbReference>
<feature type="domain" description="HTH arsR-type" evidence="4">
    <location>
        <begin position="6"/>
        <end position="99"/>
    </location>
</feature>
<dbReference type="Gene3D" id="1.10.10.10">
    <property type="entry name" value="Winged helix-like DNA-binding domain superfamily/Winged helix DNA-binding domain"/>
    <property type="match status" value="1"/>
</dbReference>
<evidence type="ECO:0000256" key="3">
    <source>
        <dbReference type="ARBA" id="ARBA00023163"/>
    </source>
</evidence>
<evidence type="ECO:0000256" key="1">
    <source>
        <dbReference type="ARBA" id="ARBA00023015"/>
    </source>
</evidence>
<evidence type="ECO:0000259" key="4">
    <source>
        <dbReference type="PROSITE" id="PS50987"/>
    </source>
</evidence>
<dbReference type="Proteomes" id="UP000317043">
    <property type="component" value="Unassembled WGS sequence"/>
</dbReference>
<comment type="caution">
    <text evidence="5">The sequence shown here is derived from an EMBL/GenBank/DDBJ whole genome shotgun (WGS) entry which is preliminary data.</text>
</comment>
<sequence>MKTAEHPAVEDLDLITVLAALADPVRLDLVRQLSDHRELGWGDLVAPVAKSTLSHHMRVLRDAGVTRTRQEGTRCFVKLRADDLTARFPGLLDLVQDYTPAPPLG</sequence>
<accession>A0A543ASZ4</accession>
<dbReference type="GO" id="GO:0003677">
    <property type="term" value="F:DNA binding"/>
    <property type="evidence" value="ECO:0007669"/>
    <property type="project" value="UniProtKB-KW"/>
</dbReference>
<dbReference type="PANTHER" id="PTHR33154">
    <property type="entry name" value="TRANSCRIPTIONAL REGULATOR, ARSR FAMILY"/>
    <property type="match status" value="1"/>
</dbReference>
<dbReference type="CDD" id="cd00090">
    <property type="entry name" value="HTH_ARSR"/>
    <property type="match status" value="1"/>
</dbReference>
<dbReference type="GO" id="GO:0003700">
    <property type="term" value="F:DNA-binding transcription factor activity"/>
    <property type="evidence" value="ECO:0007669"/>
    <property type="project" value="InterPro"/>
</dbReference>
<keyword evidence="3" id="KW-0804">Transcription</keyword>
<dbReference type="EMBL" id="VFOW01000001">
    <property type="protein sequence ID" value="TQL75625.1"/>
    <property type="molecule type" value="Genomic_DNA"/>
</dbReference>
<dbReference type="PROSITE" id="PS50987">
    <property type="entry name" value="HTH_ARSR_2"/>
    <property type="match status" value="1"/>
</dbReference>
<evidence type="ECO:0000313" key="5">
    <source>
        <dbReference type="EMBL" id="TQL75625.1"/>
    </source>
</evidence>
<dbReference type="InterPro" id="IPR036388">
    <property type="entry name" value="WH-like_DNA-bd_sf"/>
</dbReference>
<reference evidence="5 6" key="1">
    <citation type="submission" date="2019-06" db="EMBL/GenBank/DDBJ databases">
        <title>Sequencing the genomes of 1000 actinobacteria strains.</title>
        <authorList>
            <person name="Klenk H.-P."/>
        </authorList>
    </citation>
    <scope>NUCLEOTIDE SEQUENCE [LARGE SCALE GENOMIC DNA]</scope>
    <source>
        <strain evidence="5 6">DSM 45928</strain>
    </source>
</reference>
<dbReference type="PANTHER" id="PTHR33154:SF12">
    <property type="entry name" value="TRANSCRIPTIONAL REGULATORY PROTEIN"/>
    <property type="match status" value="1"/>
</dbReference>
<dbReference type="InParanoid" id="A0A543ASZ4"/>
<dbReference type="NCBIfam" id="NF033788">
    <property type="entry name" value="HTH_metalloreg"/>
    <property type="match status" value="1"/>
</dbReference>
<proteinExistence type="predicted"/>
<evidence type="ECO:0000256" key="2">
    <source>
        <dbReference type="ARBA" id="ARBA00023125"/>
    </source>
</evidence>
<dbReference type="AlphaFoldDB" id="A0A543ASZ4"/>
<name>A0A543ASZ4_9ACTN</name>
<protein>
    <submittedName>
        <fullName evidence="5">ArsR family transcriptional regulator</fullName>
    </submittedName>
</protein>
<dbReference type="PRINTS" id="PR00778">
    <property type="entry name" value="HTHARSR"/>
</dbReference>
<dbReference type="SMART" id="SM00418">
    <property type="entry name" value="HTH_ARSR"/>
    <property type="match status" value="1"/>
</dbReference>
<dbReference type="Pfam" id="PF12840">
    <property type="entry name" value="HTH_20"/>
    <property type="match status" value="1"/>
</dbReference>
<organism evidence="5 6">
    <name type="scientific">Stackebrandtia endophytica</name>
    <dbReference type="NCBI Taxonomy" id="1496996"/>
    <lineage>
        <taxon>Bacteria</taxon>
        <taxon>Bacillati</taxon>
        <taxon>Actinomycetota</taxon>
        <taxon>Actinomycetes</taxon>
        <taxon>Glycomycetales</taxon>
        <taxon>Glycomycetaceae</taxon>
        <taxon>Stackebrandtia</taxon>
    </lineage>
</organism>
<gene>
    <name evidence="5" type="ORF">FB566_1134</name>
</gene>
<dbReference type="InterPro" id="IPR051081">
    <property type="entry name" value="HTH_MetalResp_TranReg"/>
</dbReference>
<dbReference type="RefSeq" id="WP_142035792.1">
    <property type="nucleotide sequence ID" value="NZ_JBHTGS010000001.1"/>
</dbReference>
<dbReference type="InterPro" id="IPR011991">
    <property type="entry name" value="ArsR-like_HTH"/>
</dbReference>
<keyword evidence="2" id="KW-0238">DNA-binding</keyword>